<evidence type="ECO:0000259" key="1">
    <source>
        <dbReference type="Pfam" id="PF00535"/>
    </source>
</evidence>
<dbReference type="PANTHER" id="PTHR43630">
    <property type="entry name" value="POLY-BETA-1,6-N-ACETYL-D-GLUCOSAMINE SYNTHASE"/>
    <property type="match status" value="1"/>
</dbReference>
<dbReference type="Pfam" id="PF00535">
    <property type="entry name" value="Glycos_transf_2"/>
    <property type="match status" value="1"/>
</dbReference>
<reference evidence="2 3" key="1">
    <citation type="submission" date="2011-05" db="EMBL/GenBank/DDBJ databases">
        <title>Complete sequence of Methanotorris igneus Kol 5.</title>
        <authorList>
            <consortium name="US DOE Joint Genome Institute"/>
            <person name="Lucas S."/>
            <person name="Han J."/>
            <person name="Lapidus A."/>
            <person name="Cheng J.-F."/>
            <person name="Goodwin L."/>
            <person name="Pitluck S."/>
            <person name="Peters L."/>
            <person name="Mikhailova N."/>
            <person name="Chertkov O."/>
            <person name="Han C."/>
            <person name="Tapia R."/>
            <person name="Land M."/>
            <person name="Hauser L."/>
            <person name="Kyrpides N."/>
            <person name="Ivanova N."/>
            <person name="Pagani I."/>
            <person name="Sieprawska-Lupa M."/>
            <person name="Whitman W."/>
            <person name="Woyke T."/>
        </authorList>
    </citation>
    <scope>NUCLEOTIDE SEQUENCE [LARGE SCALE GENOMIC DNA]</scope>
    <source>
        <strain evidence="3">DSM 5666 / JCM 11834 / Kol 5</strain>
    </source>
</reference>
<name>F6BBC5_METIK</name>
<dbReference type="PANTHER" id="PTHR43630:SF2">
    <property type="entry name" value="GLYCOSYLTRANSFERASE"/>
    <property type="match status" value="1"/>
</dbReference>
<gene>
    <name evidence="2" type="ordered locus">Metig_1599</name>
</gene>
<protein>
    <submittedName>
        <fullName evidence="2">Glycosyl transferase family 2</fullName>
    </submittedName>
</protein>
<dbReference type="GO" id="GO:0016740">
    <property type="term" value="F:transferase activity"/>
    <property type="evidence" value="ECO:0007669"/>
    <property type="project" value="UniProtKB-KW"/>
</dbReference>
<dbReference type="InterPro" id="IPR001173">
    <property type="entry name" value="Glyco_trans_2-like"/>
</dbReference>
<evidence type="ECO:0000313" key="3">
    <source>
        <dbReference type="Proteomes" id="UP000009227"/>
    </source>
</evidence>
<evidence type="ECO:0000313" key="2">
    <source>
        <dbReference type="EMBL" id="AEF97132.1"/>
    </source>
</evidence>
<accession>F6BBC5</accession>
<dbReference type="RefSeq" id="WP_013799725.1">
    <property type="nucleotide sequence ID" value="NC_015562.1"/>
</dbReference>
<dbReference type="STRING" id="880724.Metig_1599"/>
<dbReference type="EMBL" id="CP002737">
    <property type="protein sequence ID" value="AEF97132.1"/>
    <property type="molecule type" value="Genomic_DNA"/>
</dbReference>
<keyword evidence="3" id="KW-1185">Reference proteome</keyword>
<dbReference type="Proteomes" id="UP000009227">
    <property type="component" value="Chromosome"/>
</dbReference>
<dbReference type="Gene3D" id="3.90.550.10">
    <property type="entry name" value="Spore Coat Polysaccharide Biosynthesis Protein SpsA, Chain A"/>
    <property type="match status" value="1"/>
</dbReference>
<dbReference type="HOGENOM" id="CLU_025996_22_6_2"/>
<feature type="domain" description="Glycosyltransferase 2-like" evidence="1">
    <location>
        <begin position="8"/>
        <end position="64"/>
    </location>
</feature>
<dbReference type="SUPFAM" id="SSF53448">
    <property type="entry name" value="Nucleotide-diphospho-sugar transferases"/>
    <property type="match status" value="1"/>
</dbReference>
<dbReference type="AlphaFoldDB" id="F6BBC5"/>
<keyword evidence="2" id="KW-0808">Transferase</keyword>
<proteinExistence type="predicted"/>
<dbReference type="GeneID" id="10644472"/>
<dbReference type="InterPro" id="IPR029044">
    <property type="entry name" value="Nucleotide-diphossugar_trans"/>
</dbReference>
<organism evidence="3">
    <name type="scientific">Methanotorris igneus (strain DSM 5666 / JCM 11834 / Kol 5)</name>
    <dbReference type="NCBI Taxonomy" id="880724"/>
    <lineage>
        <taxon>Archaea</taxon>
        <taxon>Methanobacteriati</taxon>
        <taxon>Methanobacteriota</taxon>
        <taxon>Methanomada group</taxon>
        <taxon>Methanococci</taxon>
        <taxon>Methanococcales</taxon>
        <taxon>Methanocaldococcaceae</taxon>
        <taxon>Methanotorris</taxon>
    </lineage>
</organism>
<sequence length="67" mass="7628">MSLDNLVSVIIPTYNSEKTIGICLESIKNQTYKNIEIIVVDKFSNDNTVEIAKKYTDKVFVINAKEM</sequence>
<dbReference type="KEGG" id="mig:Metig_1599"/>